<feature type="non-terminal residue" evidence="2">
    <location>
        <position position="880"/>
    </location>
</feature>
<accession>A0A085MR01</accession>
<feature type="compositionally biased region" description="Polar residues" evidence="1">
    <location>
        <begin position="280"/>
        <end position="293"/>
    </location>
</feature>
<feature type="region of interest" description="Disordered" evidence="1">
    <location>
        <begin position="635"/>
        <end position="656"/>
    </location>
</feature>
<evidence type="ECO:0000313" key="2">
    <source>
        <dbReference type="EMBL" id="KFD59647.1"/>
    </source>
</evidence>
<organism evidence="2">
    <name type="scientific">Trichuris suis</name>
    <name type="common">pig whipworm</name>
    <dbReference type="NCBI Taxonomy" id="68888"/>
    <lineage>
        <taxon>Eukaryota</taxon>
        <taxon>Metazoa</taxon>
        <taxon>Ecdysozoa</taxon>
        <taxon>Nematoda</taxon>
        <taxon>Enoplea</taxon>
        <taxon>Dorylaimia</taxon>
        <taxon>Trichinellida</taxon>
        <taxon>Trichuridae</taxon>
        <taxon>Trichuris</taxon>
    </lineage>
</organism>
<feature type="region of interest" description="Disordered" evidence="1">
    <location>
        <begin position="272"/>
        <end position="294"/>
    </location>
</feature>
<dbReference type="Proteomes" id="UP000030758">
    <property type="component" value="Unassembled WGS sequence"/>
</dbReference>
<sequence length="880" mass="97445">MLCSGIILNRTAGDYRITCRIVMRTKLYDQTISTVIHEDISSSTTQVFSSIETTRIIIVLKRLILKEVMQINNRYVRVVQLGRMIRKETGIYVTFEVAPTMCSTTSKINLEQLYSPSCPVDTNAFTVSCNGTVELTKDGKHKIQCAEEHVTAPAVNVGLVEGTEETTITTSIKQMIITEAVKVDGHAAHFDKLIKRKTTETGIEVEFTVTDADYTDPSQSAFDTIYSETSTQLTYTKKVLCKGTLSLVPGVKDTVKCEGRDDNVEQDTVKCEGRDDNVEQTDPSKPTNGSSDPTVVGSIEYSKVVHKVERLVFIEKMTISGYYVRVNQLTKYEKVDTGIDIAFTVIPTGCETKVKVTIDQLYSAMCIPQSSSDPIECKGILPFQQTFMHHIKCFFSDGTEMPLGPSTSDPMDAEGLETAEMTEVTTRIKEMMIAKKFSIRNHHAQLDTLITHKTVDTGIEVEFTITETTCDINNELTAEELYDPSCVVHVQAKRLICKGIIYNIPGLKDNVQCSERDDVEEFDPSKPATPGSDPTTVKPEEITIEIRKLMYFNAMTINKHHVRVESLTKVEKVTSGAFVEFTIAQTTCSERLSVKLDELYSERCISLYNTSLVTCKGLLPLVHGVSHTIRCSGGDKLTDKDSSRPSIPSTGGDEQLNDRSRILSRVKLLAFSEKFTIKGSYARVDLLTNVATVQAGTEVEFSITASACSIRLTITLEQLYSTICSPQQPSAFQICKGVLPSNAHTQHTIKCGALIGDEEHDEPTTPTPEETTPPPTKQDIQITKSVKRLIATEKITIEGKLAKFEKLIRHEKTETGIEVEFIVADSNSEGTTEGSTGTADHEAFTRPVRKLRCKGVLSLLPGVKDKVECEEVKDQAEQVN</sequence>
<feature type="region of interest" description="Disordered" evidence="1">
    <location>
        <begin position="757"/>
        <end position="779"/>
    </location>
</feature>
<protein>
    <submittedName>
        <fullName evidence="2">Uncharacterized protein</fullName>
    </submittedName>
</protein>
<dbReference type="EMBL" id="KL367783">
    <property type="protein sequence ID" value="KFD59647.1"/>
    <property type="molecule type" value="Genomic_DNA"/>
</dbReference>
<proteinExistence type="predicted"/>
<feature type="region of interest" description="Disordered" evidence="1">
    <location>
        <begin position="518"/>
        <end position="539"/>
    </location>
</feature>
<evidence type="ECO:0000256" key="1">
    <source>
        <dbReference type="SAM" id="MobiDB-lite"/>
    </source>
</evidence>
<reference evidence="2" key="1">
    <citation type="journal article" date="2014" name="Nat. Genet.">
        <title>Genome and transcriptome of the porcine whipworm Trichuris suis.</title>
        <authorList>
            <person name="Jex A.R."/>
            <person name="Nejsum P."/>
            <person name="Schwarz E.M."/>
            <person name="Hu L."/>
            <person name="Young N.D."/>
            <person name="Hall R.S."/>
            <person name="Korhonen P.K."/>
            <person name="Liao S."/>
            <person name="Thamsborg S."/>
            <person name="Xia J."/>
            <person name="Xu P."/>
            <person name="Wang S."/>
            <person name="Scheerlinck J.P."/>
            <person name="Hofmann A."/>
            <person name="Sternberg P.W."/>
            <person name="Wang J."/>
            <person name="Gasser R.B."/>
        </authorList>
    </citation>
    <scope>NUCLEOTIDE SEQUENCE [LARGE SCALE GENOMIC DNA]</scope>
    <source>
        <strain evidence="2">DCEP-RM93F</strain>
    </source>
</reference>
<gene>
    <name evidence="2" type="ORF">M514_28173</name>
</gene>
<dbReference type="AlphaFoldDB" id="A0A085MR01"/>
<name>A0A085MR01_9BILA</name>